<protein>
    <recommendedName>
        <fullName evidence="2">VWFA domain-containing protein</fullName>
    </recommendedName>
</protein>
<dbReference type="InterPro" id="IPR050525">
    <property type="entry name" value="ECM_Assembly_Org"/>
</dbReference>
<reference evidence="3" key="1">
    <citation type="submission" date="2014-12" db="EMBL/GenBank/DDBJ databases">
        <title>Insight into the proteome of Arion vulgaris.</title>
        <authorList>
            <person name="Aradska J."/>
            <person name="Bulat T."/>
            <person name="Smidak R."/>
            <person name="Sarate P."/>
            <person name="Gangsoo J."/>
            <person name="Sialana F."/>
            <person name="Bilban M."/>
            <person name="Lubec G."/>
        </authorList>
    </citation>
    <scope>NUCLEOTIDE SEQUENCE</scope>
    <source>
        <tissue evidence="3">Skin</tissue>
    </source>
</reference>
<sequence>GISVDPIRGGGVKLPGVGVEVKTPGVGLEVNRTNIGLGIKLPRVGVAIKNEVSCLECINVDIVLAIHSSNTLRLDNWRALRLFLSALFHIPLVGKLCVRVAAVQFSSAVIHLFDFTQFDTSDQLFLHITSKLQLDDGPAKTAAALEHINVGVYFKDGVYGTRRGSIRAVVVLLNKNSDDHDAAVVQARILHNYGIHIFAPVLNGDVNQNHLTDLTRDKSLVLSVRAFIDLPSILWDLFSAICAAQAPRAEPSRQPTTTPTHEPSTQAATAKPCPSSNNICIGFLFDGSSTVGSENFKELVKSAVYIIRSLPDGAWIFSASYGTNPHTASQPTTDKARSEQETFNATYRNSSTQTGRAIRFAVDLFATAPNGCTKIIVLYTDGRSTNATDTEVAAKNAHQSDITIVSVATGNDLNTTQLNLVSGSPHLVTKVEDFSELNSRIYEIAQAVCNVRKCPVSKPICLALVIDSSASIRADNYQYNLKASAYIVQAQQDGSFVTVVRFGTHAYVVCNLTTDIKDCAKKVAVAVYQNSSTHTDLGLKTALDQLKLCPEGYKKTLIVFTDGESTYPNATEAAAKEVHASGATTLAVGIGSECNDTELREIASSDNDVYRIRDYKSLLDNVNNLIDAVCNVRKCPV</sequence>
<organism evidence="3">
    <name type="scientific">Arion vulgaris</name>
    <dbReference type="NCBI Taxonomy" id="1028688"/>
    <lineage>
        <taxon>Eukaryota</taxon>
        <taxon>Metazoa</taxon>
        <taxon>Spiralia</taxon>
        <taxon>Lophotrochozoa</taxon>
        <taxon>Mollusca</taxon>
        <taxon>Gastropoda</taxon>
        <taxon>Heterobranchia</taxon>
        <taxon>Euthyneura</taxon>
        <taxon>Panpulmonata</taxon>
        <taxon>Eupulmonata</taxon>
        <taxon>Stylommatophora</taxon>
        <taxon>Helicina</taxon>
        <taxon>Arionoidea</taxon>
        <taxon>Arionidae</taxon>
        <taxon>Arion</taxon>
    </lineage>
</organism>
<dbReference type="InterPro" id="IPR036465">
    <property type="entry name" value="vWFA_dom_sf"/>
</dbReference>
<feature type="non-terminal residue" evidence="3">
    <location>
        <position position="637"/>
    </location>
</feature>
<dbReference type="AlphaFoldDB" id="A0A0B7AUH1"/>
<proteinExistence type="predicted"/>
<feature type="region of interest" description="Disordered" evidence="1">
    <location>
        <begin position="248"/>
        <end position="272"/>
    </location>
</feature>
<name>A0A0B7AUH1_9EUPU</name>
<evidence type="ECO:0000313" key="3">
    <source>
        <dbReference type="EMBL" id="CEK83666.1"/>
    </source>
</evidence>
<feature type="domain" description="VWFA" evidence="2">
    <location>
        <begin position="280"/>
        <end position="448"/>
    </location>
</feature>
<feature type="non-terminal residue" evidence="3">
    <location>
        <position position="1"/>
    </location>
</feature>
<dbReference type="InterPro" id="IPR002035">
    <property type="entry name" value="VWF_A"/>
</dbReference>
<dbReference type="PROSITE" id="PS50234">
    <property type="entry name" value="VWFA"/>
    <property type="match status" value="3"/>
</dbReference>
<dbReference type="Gene3D" id="3.40.50.410">
    <property type="entry name" value="von Willebrand factor, type A domain"/>
    <property type="match status" value="3"/>
</dbReference>
<dbReference type="SMART" id="SM00327">
    <property type="entry name" value="VWA"/>
    <property type="match status" value="3"/>
</dbReference>
<gene>
    <name evidence="3" type="primary">ORF138411</name>
</gene>
<feature type="compositionally biased region" description="Polar residues" evidence="1">
    <location>
        <begin position="253"/>
        <end position="272"/>
    </location>
</feature>
<dbReference type="Pfam" id="PF00092">
    <property type="entry name" value="VWA"/>
    <property type="match status" value="3"/>
</dbReference>
<feature type="domain" description="VWFA" evidence="2">
    <location>
        <begin position="61"/>
        <end position="241"/>
    </location>
</feature>
<evidence type="ECO:0000256" key="1">
    <source>
        <dbReference type="SAM" id="MobiDB-lite"/>
    </source>
</evidence>
<dbReference type="PANTHER" id="PTHR24020">
    <property type="entry name" value="COLLAGEN ALPHA"/>
    <property type="match status" value="1"/>
</dbReference>
<dbReference type="EMBL" id="HACG01036801">
    <property type="protein sequence ID" value="CEK83666.1"/>
    <property type="molecule type" value="Transcribed_RNA"/>
</dbReference>
<dbReference type="CDD" id="cd00198">
    <property type="entry name" value="vWFA"/>
    <property type="match status" value="1"/>
</dbReference>
<accession>A0A0B7AUH1</accession>
<evidence type="ECO:0000259" key="2">
    <source>
        <dbReference type="PROSITE" id="PS50234"/>
    </source>
</evidence>
<dbReference type="SUPFAM" id="SSF53300">
    <property type="entry name" value="vWA-like"/>
    <property type="match status" value="3"/>
</dbReference>
<feature type="domain" description="VWFA" evidence="2">
    <location>
        <begin position="461"/>
        <end position="629"/>
    </location>
</feature>